<sequence length="398" mass="45297">MFPNFTLTKDGEVLLNSCIGARKTITFTRIKLGKGDLGIEEIRDMKDIVQSFKEIPILETQVLENKMTKIVSFFDNKDLKEDVLWKEIGVFAQIGEQTETEILYSYSNAGEEGVLIPSNERSTSFRRTLDLRNYIGYATDISFVINEIKDHYQFNTLSEMKVATYLKKGDKVSLWGDTVIGNKELRLYIVQEEEAEVELSNGLYAKLYLDESLKQNIEDERLNTEDKTIVGAINEKLNQGTVPTTLNSAEKIVAALQATTGLKFDPNKLYLNDPGINEEGFCYLDRLRDGIFKCLVRNEDGVNDSSKFEDISNKANSDRLDNLFEIIDVGLFDLAGTDTSMLNIELASFINNKTFINFYLVPTGSLSNVRYYYNHFRKVLFLRAQNSAVVRVYVLVKP</sequence>
<keyword evidence="2" id="KW-1185">Reference proteome</keyword>
<protein>
    <submittedName>
        <fullName evidence="1">Uncharacterized protein</fullName>
    </submittedName>
</protein>
<reference evidence="1 2" key="1">
    <citation type="journal article" date="2021" name="Sci. Rep.">
        <title>The distribution of antibiotic resistance genes in chicken gut microbiota commensals.</title>
        <authorList>
            <person name="Juricova H."/>
            <person name="Matiasovicova J."/>
            <person name="Kubasova T."/>
            <person name="Cejkova D."/>
            <person name="Rychlik I."/>
        </authorList>
    </citation>
    <scope>NUCLEOTIDE SEQUENCE [LARGE SCALE GENOMIC DNA]</scope>
    <source>
        <strain evidence="1 2">An425</strain>
    </source>
</reference>
<dbReference type="EMBL" id="JACJLT010000081">
    <property type="protein sequence ID" value="MBM6875641.1"/>
    <property type="molecule type" value="Genomic_DNA"/>
</dbReference>
<organism evidence="1 2">
    <name type="scientific">Fusobacterium mortiferum</name>
    <dbReference type="NCBI Taxonomy" id="850"/>
    <lineage>
        <taxon>Bacteria</taxon>
        <taxon>Fusobacteriati</taxon>
        <taxon>Fusobacteriota</taxon>
        <taxon>Fusobacteriia</taxon>
        <taxon>Fusobacteriales</taxon>
        <taxon>Fusobacteriaceae</taxon>
        <taxon>Fusobacterium</taxon>
    </lineage>
</organism>
<dbReference type="Proteomes" id="UP000728968">
    <property type="component" value="Unassembled WGS sequence"/>
</dbReference>
<gene>
    <name evidence="1" type="ORF">H6A04_08270</name>
</gene>
<dbReference type="RefSeq" id="WP_204716403.1">
    <property type="nucleotide sequence ID" value="NZ_JACJLT010000081.1"/>
</dbReference>
<comment type="caution">
    <text evidence="1">The sequence shown here is derived from an EMBL/GenBank/DDBJ whole genome shotgun (WGS) entry which is preliminary data.</text>
</comment>
<accession>A0ABS2G2K4</accession>
<evidence type="ECO:0000313" key="2">
    <source>
        <dbReference type="Proteomes" id="UP000728968"/>
    </source>
</evidence>
<proteinExistence type="predicted"/>
<name>A0ABS2G2K4_FUSMR</name>
<evidence type="ECO:0000313" key="1">
    <source>
        <dbReference type="EMBL" id="MBM6875641.1"/>
    </source>
</evidence>